<evidence type="ECO:0000313" key="1">
    <source>
        <dbReference type="EMBL" id="KAE8546144.1"/>
    </source>
</evidence>
<name>A0A833NDZ0_MARNT</name>
<reference evidence="1 2" key="1">
    <citation type="submission" date="2019-10" db="EMBL/GenBank/DDBJ databases">
        <title>Draft genome sequence of Marinobacter hydrocarbonoclasticus NCT7M from the microbiome of the marine copepod.</title>
        <authorList>
            <person name="Nuttall R."/>
            <person name="Sharma G."/>
            <person name="Moisander P."/>
        </authorList>
    </citation>
    <scope>NUCLEOTIDE SEQUENCE [LARGE SCALE GENOMIC DNA]</scope>
    <source>
        <strain evidence="1 2">NCT7M</strain>
    </source>
</reference>
<comment type="caution">
    <text evidence="1">The sequence shown here is derived from an EMBL/GenBank/DDBJ whole genome shotgun (WGS) entry which is preliminary data.</text>
</comment>
<dbReference type="RefSeq" id="WP_153740380.1">
    <property type="nucleotide sequence ID" value="NZ_WBMP01000005.1"/>
</dbReference>
<proteinExistence type="predicted"/>
<evidence type="ECO:0000313" key="2">
    <source>
        <dbReference type="Proteomes" id="UP000469950"/>
    </source>
</evidence>
<gene>
    <name evidence="1" type="ORF">F6453_1390</name>
</gene>
<dbReference type="AlphaFoldDB" id="A0A833NDZ0"/>
<sequence length="330" mass="37182">MAWETGTATDHVDLFNKIRNFLTTNTDLVNAGENWEQMLGPTGTLVHGDQITLRGPGLTGTDNIYFGMETLESSSSDAYNIQFWGHASFSDTLAPRDQALKSPDQWVLLWNQPMTYWIIANGRRWMLVVKVSTVYSSAYCGFMLPYAAPSEYPYPMVVAGISYTGGGTRWSTEDGRSRFFASPGYNTMFTYWPDNVWRLVANYYDSSSSDNPRPGYRGAGFVHPTMHFNNYFAIGNNRNDIELESPDALEVTYNADKCFDGSYFLRDLTIISSAWEGPYDSVLGVLDGAYWIPGRANSSENIVNKDGVDHLVVQNLFRNGFRDYMALRLT</sequence>
<accession>A0A833NDZ0</accession>
<dbReference type="Proteomes" id="UP000469950">
    <property type="component" value="Unassembled WGS sequence"/>
</dbReference>
<evidence type="ECO:0008006" key="3">
    <source>
        <dbReference type="Google" id="ProtNLM"/>
    </source>
</evidence>
<protein>
    <recommendedName>
        <fullName evidence="3">Virion structural protein</fullName>
    </recommendedName>
</protein>
<organism evidence="1 2">
    <name type="scientific">Marinobacter nauticus</name>
    <name type="common">Marinobacter hydrocarbonoclasticus</name>
    <name type="synonym">Marinobacter aquaeolei</name>
    <dbReference type="NCBI Taxonomy" id="2743"/>
    <lineage>
        <taxon>Bacteria</taxon>
        <taxon>Pseudomonadati</taxon>
        <taxon>Pseudomonadota</taxon>
        <taxon>Gammaproteobacteria</taxon>
        <taxon>Pseudomonadales</taxon>
        <taxon>Marinobacteraceae</taxon>
        <taxon>Marinobacter</taxon>
    </lineage>
</organism>
<dbReference type="EMBL" id="WBMP01000005">
    <property type="protein sequence ID" value="KAE8546144.1"/>
    <property type="molecule type" value="Genomic_DNA"/>
</dbReference>